<comment type="caution">
    <text evidence="1">The sequence shown here is derived from an EMBL/GenBank/DDBJ whole genome shotgun (WGS) entry which is preliminary data.</text>
</comment>
<reference evidence="1 2" key="1">
    <citation type="journal article" date="2018" name="Sci. Rep.">
        <title>Genomic signatures of local adaptation to the degree of environmental predictability in rotifers.</title>
        <authorList>
            <person name="Franch-Gras L."/>
            <person name="Hahn C."/>
            <person name="Garcia-Roger E.M."/>
            <person name="Carmona M.J."/>
            <person name="Serra M."/>
            <person name="Gomez A."/>
        </authorList>
    </citation>
    <scope>NUCLEOTIDE SEQUENCE [LARGE SCALE GENOMIC DNA]</scope>
    <source>
        <strain evidence="1">HYR1</strain>
    </source>
</reference>
<name>A0A3M7SKL2_BRAPC</name>
<evidence type="ECO:0000313" key="1">
    <source>
        <dbReference type="EMBL" id="RNA36048.1"/>
    </source>
</evidence>
<evidence type="ECO:0000313" key="2">
    <source>
        <dbReference type="Proteomes" id="UP000276133"/>
    </source>
</evidence>
<gene>
    <name evidence="1" type="ORF">BpHYR1_052695</name>
</gene>
<dbReference type="EMBL" id="REGN01001246">
    <property type="protein sequence ID" value="RNA36048.1"/>
    <property type="molecule type" value="Genomic_DNA"/>
</dbReference>
<keyword evidence="2" id="KW-1185">Reference proteome</keyword>
<organism evidence="1 2">
    <name type="scientific">Brachionus plicatilis</name>
    <name type="common">Marine rotifer</name>
    <name type="synonym">Brachionus muelleri</name>
    <dbReference type="NCBI Taxonomy" id="10195"/>
    <lineage>
        <taxon>Eukaryota</taxon>
        <taxon>Metazoa</taxon>
        <taxon>Spiralia</taxon>
        <taxon>Gnathifera</taxon>
        <taxon>Rotifera</taxon>
        <taxon>Eurotatoria</taxon>
        <taxon>Monogononta</taxon>
        <taxon>Pseudotrocha</taxon>
        <taxon>Ploima</taxon>
        <taxon>Brachionidae</taxon>
        <taxon>Brachionus</taxon>
    </lineage>
</organism>
<dbReference type="AlphaFoldDB" id="A0A3M7SKL2"/>
<protein>
    <submittedName>
        <fullName evidence="1">Uncharacterized protein</fullName>
    </submittedName>
</protein>
<sequence>MPISKSKLWKIQKEKELMNKYGMTTKLPNYERKRSPSPNTYANRKAMKNEIKQRNMGKNTKQKEASRLSEFIKAKIKEGERKFKQEQDIYINLNYKQRRAILI</sequence>
<accession>A0A3M7SKL2</accession>
<dbReference type="OrthoDB" id="10196453at2759"/>
<proteinExistence type="predicted"/>
<dbReference type="Proteomes" id="UP000276133">
    <property type="component" value="Unassembled WGS sequence"/>
</dbReference>